<proteinExistence type="predicted"/>
<reference evidence="1 2" key="1">
    <citation type="submission" date="2021-03" db="EMBL/GenBank/DDBJ databases">
        <title>Genomic Encyclopedia of Type Strains, Phase IV (KMG-IV): sequencing the most valuable type-strain genomes for metagenomic binning, comparative biology and taxonomic classification.</title>
        <authorList>
            <person name="Goeker M."/>
        </authorList>
    </citation>
    <scope>NUCLEOTIDE SEQUENCE [LARGE SCALE GENOMIC DNA]</scope>
    <source>
        <strain evidence="1 2">DSM 27563</strain>
    </source>
</reference>
<organism evidence="1 2">
    <name type="scientific">Peptoniphilus stercorisuis</name>
    <dbReference type="NCBI Taxonomy" id="1436965"/>
    <lineage>
        <taxon>Bacteria</taxon>
        <taxon>Bacillati</taxon>
        <taxon>Bacillota</taxon>
        <taxon>Tissierellia</taxon>
        <taxon>Tissierellales</taxon>
        <taxon>Peptoniphilaceae</taxon>
        <taxon>Peptoniphilus</taxon>
    </lineage>
</organism>
<sequence>MEYYNELLDEKQNISSSYTNFNKYYLDKYEEYLTKDLEEKLIESGEMPNIDLLNYGRENKIKSIDLNNIIFIKRDKNIYEVKYDLVLKDNEKKIKLINKEEIYYLKKENNKFKIDYIKKL</sequence>
<evidence type="ECO:0000313" key="1">
    <source>
        <dbReference type="EMBL" id="MBP2025979.1"/>
    </source>
</evidence>
<keyword evidence="2" id="KW-1185">Reference proteome</keyword>
<dbReference type="EMBL" id="JAGGLJ010000017">
    <property type="protein sequence ID" value="MBP2025979.1"/>
    <property type="molecule type" value="Genomic_DNA"/>
</dbReference>
<accession>A0ABS4KDY6</accession>
<gene>
    <name evidence="1" type="ORF">J2Z71_001531</name>
</gene>
<evidence type="ECO:0000313" key="2">
    <source>
        <dbReference type="Proteomes" id="UP001519306"/>
    </source>
</evidence>
<name>A0ABS4KDY6_9FIRM</name>
<comment type="caution">
    <text evidence="1">The sequence shown here is derived from an EMBL/GenBank/DDBJ whole genome shotgun (WGS) entry which is preliminary data.</text>
</comment>
<dbReference type="Proteomes" id="UP001519306">
    <property type="component" value="Unassembled WGS sequence"/>
</dbReference>
<protein>
    <submittedName>
        <fullName evidence="1">Uncharacterized protein</fullName>
    </submittedName>
</protein>